<dbReference type="PROSITE" id="PS00463">
    <property type="entry name" value="ZN2_CY6_FUNGAL_1"/>
    <property type="match status" value="1"/>
</dbReference>
<evidence type="ECO:0000313" key="4">
    <source>
        <dbReference type="Proteomes" id="UP000011777"/>
    </source>
</evidence>
<dbReference type="GO" id="GO:0000981">
    <property type="term" value="F:DNA-binding transcription factor activity, RNA polymerase II-specific"/>
    <property type="evidence" value="ECO:0007669"/>
    <property type="project" value="InterPro"/>
</dbReference>
<dbReference type="Pfam" id="PF00172">
    <property type="entry name" value="Zn_clus"/>
    <property type="match status" value="1"/>
</dbReference>
<dbReference type="HOGENOM" id="CLU_095040_0_0_1"/>
<comment type="caution">
    <text evidence="3">The sequence shown here is derived from an EMBL/GenBank/DDBJ whole genome shotgun (WGS) entry which is preliminary data.</text>
</comment>
<organism evidence="3 4">
    <name type="scientific">Candida maltosa (strain Xu316)</name>
    <name type="common">Yeast</name>
    <dbReference type="NCBI Taxonomy" id="1245528"/>
    <lineage>
        <taxon>Eukaryota</taxon>
        <taxon>Fungi</taxon>
        <taxon>Dikarya</taxon>
        <taxon>Ascomycota</taxon>
        <taxon>Saccharomycotina</taxon>
        <taxon>Pichiomycetes</taxon>
        <taxon>Debaryomycetaceae</taxon>
        <taxon>Candida/Lodderomyces clade</taxon>
        <taxon>Candida</taxon>
    </lineage>
</organism>
<dbReference type="STRING" id="1245528.M3JBJ0"/>
<dbReference type="InterPro" id="IPR001138">
    <property type="entry name" value="Zn2Cys6_DnaBD"/>
</dbReference>
<dbReference type="AlphaFoldDB" id="M3JBJ0"/>
<feature type="region of interest" description="Disordered" evidence="1">
    <location>
        <begin position="133"/>
        <end position="155"/>
    </location>
</feature>
<keyword evidence="4" id="KW-1185">Reference proteome</keyword>
<dbReference type="SMART" id="SM00066">
    <property type="entry name" value="GAL4"/>
    <property type="match status" value="1"/>
</dbReference>
<dbReference type="Proteomes" id="UP000011777">
    <property type="component" value="Unassembled WGS sequence"/>
</dbReference>
<dbReference type="Gene3D" id="4.10.240.10">
    <property type="entry name" value="Zn(2)-C6 fungal-type DNA-binding domain"/>
    <property type="match status" value="1"/>
</dbReference>
<dbReference type="eggNOG" id="ENOG502QWIS">
    <property type="taxonomic scope" value="Eukaryota"/>
</dbReference>
<accession>M3JBJ0</accession>
<dbReference type="PROSITE" id="PS50048">
    <property type="entry name" value="ZN2_CY6_FUNGAL_2"/>
    <property type="match status" value="1"/>
</dbReference>
<name>M3JBJ0_CANMX</name>
<evidence type="ECO:0000256" key="1">
    <source>
        <dbReference type="SAM" id="MobiDB-lite"/>
    </source>
</evidence>
<feature type="region of interest" description="Disordered" evidence="1">
    <location>
        <begin position="19"/>
        <end position="48"/>
    </location>
</feature>
<protein>
    <submittedName>
        <fullName evidence="3">Zinc cluster transcription factor, putative</fullName>
    </submittedName>
</protein>
<evidence type="ECO:0000259" key="2">
    <source>
        <dbReference type="PROSITE" id="PS50048"/>
    </source>
</evidence>
<dbReference type="CDD" id="cd00067">
    <property type="entry name" value="GAL4"/>
    <property type="match status" value="1"/>
</dbReference>
<proteinExistence type="predicted"/>
<reference evidence="3 4" key="1">
    <citation type="submission" date="2013-02" db="EMBL/GenBank/DDBJ databases">
        <title>Genome sequence of Candida maltosa Xu316, a potential industrial strain for xylitol and ethanol production.</title>
        <authorList>
            <person name="Yu J."/>
            <person name="Wang Q."/>
            <person name="Geng X."/>
            <person name="Bao W."/>
            <person name="He P."/>
            <person name="Cai J."/>
        </authorList>
    </citation>
    <scope>NUCLEOTIDE SEQUENCE [LARGE SCALE GENOMIC DNA]</scope>
    <source>
        <strain evidence="4">Xu316</strain>
    </source>
</reference>
<dbReference type="OMA" id="CDINYLL"/>
<feature type="domain" description="Zn(2)-C6 fungal-type" evidence="2">
    <location>
        <begin position="57"/>
        <end position="89"/>
    </location>
</feature>
<feature type="compositionally biased region" description="Low complexity" evidence="1">
    <location>
        <begin position="25"/>
        <end position="38"/>
    </location>
</feature>
<evidence type="ECO:0000313" key="3">
    <source>
        <dbReference type="EMBL" id="EMG49498.1"/>
    </source>
</evidence>
<dbReference type="GO" id="GO:0008270">
    <property type="term" value="F:zinc ion binding"/>
    <property type="evidence" value="ECO:0007669"/>
    <property type="project" value="InterPro"/>
</dbReference>
<dbReference type="EMBL" id="AOGT01000644">
    <property type="protein sequence ID" value="EMG49498.1"/>
    <property type="molecule type" value="Genomic_DNA"/>
</dbReference>
<gene>
    <name evidence="3" type="ORF">G210_5732</name>
</gene>
<dbReference type="OrthoDB" id="3598904at2759"/>
<sequence>MEVNYRSYQKVLNISLKPKTPCARKPTTTNTTSTTTTKKVNKPKRDESQIKRRTKTGCLTCRKRKKKCDEDKVNGKCQACTRNFLDCCWPDPATIKPKGKTHTPKSEPAVGPKVAAQPITRSTKCDINYLLQPEPQPQPQPEPVRNIQQATPPATPPKVYMPYPSPTLSPVFEETKPSRDVSFLALPPMYNTNYKLQSKDSNIRAL</sequence>
<dbReference type="SUPFAM" id="SSF57701">
    <property type="entry name" value="Zn2/Cys6 DNA-binding domain"/>
    <property type="match status" value="1"/>
</dbReference>
<dbReference type="InterPro" id="IPR036864">
    <property type="entry name" value="Zn2-C6_fun-type_DNA-bd_sf"/>
</dbReference>